<feature type="compositionally biased region" description="Low complexity" evidence="1">
    <location>
        <begin position="24"/>
        <end position="36"/>
    </location>
</feature>
<protein>
    <submittedName>
        <fullName evidence="2">Uncharacterized protein</fullName>
    </submittedName>
</protein>
<name>A0A2G9TY68_TELCI</name>
<accession>A0A2G9TY68</accession>
<gene>
    <name evidence="2" type="ORF">TELCIR_15566</name>
</gene>
<keyword evidence="3" id="KW-1185">Reference proteome</keyword>
<evidence type="ECO:0000313" key="2">
    <source>
        <dbReference type="EMBL" id="PIO62858.1"/>
    </source>
</evidence>
<feature type="compositionally biased region" description="Basic residues" evidence="1">
    <location>
        <begin position="41"/>
        <end position="77"/>
    </location>
</feature>
<evidence type="ECO:0000256" key="1">
    <source>
        <dbReference type="SAM" id="MobiDB-lite"/>
    </source>
</evidence>
<dbReference type="AlphaFoldDB" id="A0A2G9TY68"/>
<reference evidence="2 3" key="1">
    <citation type="submission" date="2015-09" db="EMBL/GenBank/DDBJ databases">
        <title>Draft genome of the parasitic nematode Teladorsagia circumcincta isolate WARC Sus (inbred).</title>
        <authorList>
            <person name="Mitreva M."/>
        </authorList>
    </citation>
    <scope>NUCLEOTIDE SEQUENCE [LARGE SCALE GENOMIC DNA]</scope>
    <source>
        <strain evidence="2 3">S</strain>
    </source>
</reference>
<evidence type="ECO:0000313" key="3">
    <source>
        <dbReference type="Proteomes" id="UP000230423"/>
    </source>
</evidence>
<sequence>MNTKQRGKVEVCGITRHLHQMGGKKATTKPPKATKTPKPPKTPKKPKKPNTLNKPKKPRKPNKPKKPRLPKKPKKPHTQPQKPTTKRSTSYYPIPLPFVKSSTSAKHSVQKSSLQTLMSTAISFLSPRKGKTTPAPQT</sequence>
<dbReference type="Proteomes" id="UP000230423">
    <property type="component" value="Unassembled WGS sequence"/>
</dbReference>
<feature type="region of interest" description="Disordered" evidence="1">
    <location>
        <begin position="1"/>
        <end position="106"/>
    </location>
</feature>
<dbReference type="EMBL" id="KZ351582">
    <property type="protein sequence ID" value="PIO62858.1"/>
    <property type="molecule type" value="Genomic_DNA"/>
</dbReference>
<proteinExistence type="predicted"/>
<feature type="non-terminal residue" evidence="2">
    <location>
        <position position="138"/>
    </location>
</feature>
<organism evidence="2 3">
    <name type="scientific">Teladorsagia circumcincta</name>
    <name type="common">Brown stomach worm</name>
    <name type="synonym">Ostertagia circumcincta</name>
    <dbReference type="NCBI Taxonomy" id="45464"/>
    <lineage>
        <taxon>Eukaryota</taxon>
        <taxon>Metazoa</taxon>
        <taxon>Ecdysozoa</taxon>
        <taxon>Nematoda</taxon>
        <taxon>Chromadorea</taxon>
        <taxon>Rhabditida</taxon>
        <taxon>Rhabditina</taxon>
        <taxon>Rhabditomorpha</taxon>
        <taxon>Strongyloidea</taxon>
        <taxon>Trichostrongylidae</taxon>
        <taxon>Teladorsagia</taxon>
    </lineage>
</organism>